<keyword evidence="6" id="KW-0238">DNA-binding</keyword>
<dbReference type="EC" id="5.6.2.4" evidence="9"/>
<keyword evidence="7" id="KW-0413">Isomerase</keyword>
<dbReference type="Gene3D" id="3.40.50.300">
    <property type="entry name" value="P-loop containing nucleotide triphosphate hydrolases"/>
    <property type="match status" value="2"/>
</dbReference>
<dbReference type="InterPro" id="IPR014016">
    <property type="entry name" value="UvrD-like_ATP-bd"/>
</dbReference>
<evidence type="ECO:0000313" key="16">
    <source>
        <dbReference type="Proteomes" id="UP001596989"/>
    </source>
</evidence>
<dbReference type="PANTHER" id="PTHR11070:SF2">
    <property type="entry name" value="ATP-DEPENDENT DNA HELICASE SRS2"/>
    <property type="match status" value="1"/>
</dbReference>
<keyword evidence="4 11" id="KW-0347">Helicase</keyword>
<evidence type="ECO:0000313" key="15">
    <source>
        <dbReference type="EMBL" id="MFD0958239.1"/>
    </source>
</evidence>
<comment type="catalytic activity">
    <reaction evidence="8">
        <text>Couples ATP hydrolysis with the unwinding of duplex DNA by translocating in the 3'-5' direction.</text>
        <dbReference type="EC" id="5.6.2.4"/>
    </reaction>
</comment>
<feature type="compositionally biased region" description="Low complexity" evidence="12">
    <location>
        <begin position="710"/>
        <end position="730"/>
    </location>
</feature>
<feature type="compositionally biased region" description="Basic and acidic residues" evidence="12">
    <location>
        <begin position="612"/>
        <end position="625"/>
    </location>
</feature>
<keyword evidence="2 11" id="KW-0547">Nucleotide-binding</keyword>
<evidence type="ECO:0000259" key="14">
    <source>
        <dbReference type="PROSITE" id="PS51217"/>
    </source>
</evidence>
<keyword evidence="3 11" id="KW-0378">Hydrolase</keyword>
<feature type="compositionally biased region" description="Basic and acidic residues" evidence="12">
    <location>
        <begin position="692"/>
        <end position="705"/>
    </location>
</feature>
<comment type="catalytic activity">
    <reaction evidence="10">
        <text>ATP + H2O = ADP + phosphate + H(+)</text>
        <dbReference type="Rhea" id="RHEA:13065"/>
        <dbReference type="ChEBI" id="CHEBI:15377"/>
        <dbReference type="ChEBI" id="CHEBI:15378"/>
        <dbReference type="ChEBI" id="CHEBI:30616"/>
        <dbReference type="ChEBI" id="CHEBI:43474"/>
        <dbReference type="ChEBI" id="CHEBI:456216"/>
        <dbReference type="EC" id="5.6.2.4"/>
    </reaction>
</comment>
<dbReference type="SUPFAM" id="SSF52540">
    <property type="entry name" value="P-loop containing nucleoside triphosphate hydrolases"/>
    <property type="match status" value="1"/>
</dbReference>
<dbReference type="Gene3D" id="1.10.486.10">
    <property type="entry name" value="PCRA, domain 4"/>
    <property type="match status" value="1"/>
</dbReference>
<dbReference type="PROSITE" id="PS51198">
    <property type="entry name" value="UVRD_HELICASE_ATP_BIND"/>
    <property type="match status" value="1"/>
</dbReference>
<comment type="similarity">
    <text evidence="1">Belongs to the helicase family. UvrD subfamily.</text>
</comment>
<dbReference type="Pfam" id="PF00580">
    <property type="entry name" value="UvrD-helicase"/>
    <property type="match status" value="1"/>
</dbReference>
<evidence type="ECO:0000256" key="4">
    <source>
        <dbReference type="ARBA" id="ARBA00022806"/>
    </source>
</evidence>
<evidence type="ECO:0000256" key="5">
    <source>
        <dbReference type="ARBA" id="ARBA00022840"/>
    </source>
</evidence>
<evidence type="ECO:0000256" key="1">
    <source>
        <dbReference type="ARBA" id="ARBA00009922"/>
    </source>
</evidence>
<keyword evidence="5 11" id="KW-0067">ATP-binding</keyword>
<proteinExistence type="inferred from homology"/>
<feature type="domain" description="UvrD-like helicase C-terminal" evidence="14">
    <location>
        <begin position="330"/>
        <end position="592"/>
    </location>
</feature>
<dbReference type="RefSeq" id="WP_377561891.1">
    <property type="nucleotide sequence ID" value="NZ_JBHTJZ010000004.1"/>
</dbReference>
<dbReference type="InterPro" id="IPR013986">
    <property type="entry name" value="DExx_box_DNA_helicase_dom_sf"/>
</dbReference>
<dbReference type="InterPro" id="IPR027417">
    <property type="entry name" value="P-loop_NTPase"/>
</dbReference>
<dbReference type="Proteomes" id="UP001596989">
    <property type="component" value="Unassembled WGS sequence"/>
</dbReference>
<evidence type="ECO:0000256" key="12">
    <source>
        <dbReference type="SAM" id="MobiDB-lite"/>
    </source>
</evidence>
<dbReference type="Gene3D" id="1.10.10.160">
    <property type="match status" value="1"/>
</dbReference>
<dbReference type="CDD" id="cd17932">
    <property type="entry name" value="DEXQc_UvrD"/>
    <property type="match status" value="1"/>
</dbReference>
<feature type="domain" description="UvrD-like helicase ATP-binding" evidence="13">
    <location>
        <begin position="31"/>
        <end position="329"/>
    </location>
</feature>
<sequence length="804" mass="90561">MKDTVATGQGSSGLTEEQERYLAVKKEELGLELNEAQQRAVAHGDGPLLLLASPGSGKTTTIMMRMGYLIEVLGVNPARMKAVTFSRAAARDMKERFDRFFPHLPSAGFSTIHSLAFEIIREQFRVEGTEFLIIEGEVSEEEDGGGSGEVGMDGMPLHKKLLLRSLFKRIAGENPSDDSMDELTTFISYVKNRMIPPDRWSSVRTSVPHAAKVLLEYEDYKRSGHRKLLLDYDDMLTYANDILEREEGLLRKVQRRYDYVLTDESQDTSLVQHAIIAKLVREHRNLCVVADDDQSIYSWRGAEPSYLLEFKSVYPDAVTLYMERNYRSSQEIVHAANAFIKRNRNRYNKNMFTANGERGDILFRELPDYRFQAKFLAQHVQEVEKLSEVAILYRNNASSIALMNEFDRMGIPFYMKDADVRFFSHWVVEDVLNFMRMSYTDKRPDLLERIHLKMSGYISKHQMAVLKEIDNGESVFDNLLKFVTLKDYQVKLLEEAKGTFQGMRGMPPQHAIRVIRSRLGYEKALDKMCERLGFKREYLIGILNTLEDIADGLETMEQFAARLKQLEAALKGSRSKRGQNAVTFSTFHSAKGLEFDRVYMIDLIDGVIPSSEDGKGSGPHKKDGGTGEQPLMEEAVRLFYVGMTRAREHLEMVTYRERDGESVKESAFVTAVRGIVKPEQERGGRIGGSSDRSARRTEAAGERGRGGAAGRAVPSARSGAVADDGSSSGVIVQERSGGANAPLHPNTIRKEAELVQGAKVRHRVFGTGVIERWDGERIWLQYPSGPKVLSLATCLSMGLLEGAY</sequence>
<dbReference type="Pfam" id="PF13361">
    <property type="entry name" value="UvrD_C"/>
    <property type="match status" value="1"/>
</dbReference>
<feature type="region of interest" description="Disordered" evidence="12">
    <location>
        <begin position="610"/>
        <end position="629"/>
    </location>
</feature>
<name>A0ABW3HL49_9BACL</name>
<protein>
    <recommendedName>
        <fullName evidence="9">DNA 3'-5' helicase</fullName>
        <ecNumber evidence="9">5.6.2.4</ecNumber>
    </recommendedName>
</protein>
<dbReference type="GO" id="GO:0004386">
    <property type="term" value="F:helicase activity"/>
    <property type="evidence" value="ECO:0007669"/>
    <property type="project" value="UniProtKB-KW"/>
</dbReference>
<feature type="region of interest" description="Disordered" evidence="12">
    <location>
        <begin position="679"/>
        <end position="744"/>
    </location>
</feature>
<reference evidence="16" key="1">
    <citation type="journal article" date="2019" name="Int. J. Syst. Evol. Microbiol.">
        <title>The Global Catalogue of Microorganisms (GCM) 10K type strain sequencing project: providing services to taxonomists for standard genome sequencing and annotation.</title>
        <authorList>
            <consortium name="The Broad Institute Genomics Platform"/>
            <consortium name="The Broad Institute Genome Sequencing Center for Infectious Disease"/>
            <person name="Wu L."/>
            <person name="Ma J."/>
        </authorList>
    </citation>
    <scope>NUCLEOTIDE SEQUENCE [LARGE SCALE GENOMIC DNA]</scope>
    <source>
        <strain evidence="16">CCUG 59129</strain>
    </source>
</reference>
<organism evidence="15 16">
    <name type="scientific">Paenibacillus chungangensis</name>
    <dbReference type="NCBI Taxonomy" id="696535"/>
    <lineage>
        <taxon>Bacteria</taxon>
        <taxon>Bacillati</taxon>
        <taxon>Bacillota</taxon>
        <taxon>Bacilli</taxon>
        <taxon>Bacillales</taxon>
        <taxon>Paenibacillaceae</taxon>
        <taxon>Paenibacillus</taxon>
    </lineage>
</organism>
<dbReference type="PANTHER" id="PTHR11070">
    <property type="entry name" value="UVRD / RECB / PCRA DNA HELICASE FAMILY MEMBER"/>
    <property type="match status" value="1"/>
</dbReference>
<evidence type="ECO:0000256" key="8">
    <source>
        <dbReference type="ARBA" id="ARBA00034617"/>
    </source>
</evidence>
<evidence type="ECO:0000256" key="2">
    <source>
        <dbReference type="ARBA" id="ARBA00022741"/>
    </source>
</evidence>
<evidence type="ECO:0000256" key="10">
    <source>
        <dbReference type="ARBA" id="ARBA00048988"/>
    </source>
</evidence>
<dbReference type="InterPro" id="IPR014017">
    <property type="entry name" value="DNA_helicase_UvrD-like_C"/>
</dbReference>
<evidence type="ECO:0000256" key="6">
    <source>
        <dbReference type="ARBA" id="ARBA00023125"/>
    </source>
</evidence>
<feature type="binding site" evidence="11">
    <location>
        <begin position="52"/>
        <end position="59"/>
    </location>
    <ligand>
        <name>ATP</name>
        <dbReference type="ChEBI" id="CHEBI:30616"/>
    </ligand>
</feature>
<evidence type="ECO:0000256" key="11">
    <source>
        <dbReference type="PROSITE-ProRule" id="PRU00560"/>
    </source>
</evidence>
<dbReference type="PROSITE" id="PS51217">
    <property type="entry name" value="UVRD_HELICASE_CTER"/>
    <property type="match status" value="1"/>
</dbReference>
<accession>A0ABW3HL49</accession>
<evidence type="ECO:0000256" key="7">
    <source>
        <dbReference type="ARBA" id="ARBA00023235"/>
    </source>
</evidence>
<evidence type="ECO:0000259" key="13">
    <source>
        <dbReference type="PROSITE" id="PS51198"/>
    </source>
</evidence>
<evidence type="ECO:0000256" key="9">
    <source>
        <dbReference type="ARBA" id="ARBA00034808"/>
    </source>
</evidence>
<dbReference type="GO" id="GO:0016787">
    <property type="term" value="F:hydrolase activity"/>
    <property type="evidence" value="ECO:0007669"/>
    <property type="project" value="UniProtKB-KW"/>
</dbReference>
<gene>
    <name evidence="15" type="ORF">ACFQ2I_02420</name>
</gene>
<keyword evidence="16" id="KW-1185">Reference proteome</keyword>
<dbReference type="InterPro" id="IPR000212">
    <property type="entry name" value="DNA_helicase_UvrD/REP"/>
</dbReference>
<dbReference type="EMBL" id="JBHTJZ010000004">
    <property type="protein sequence ID" value="MFD0958239.1"/>
    <property type="molecule type" value="Genomic_DNA"/>
</dbReference>
<comment type="caution">
    <text evidence="15">The sequence shown here is derived from an EMBL/GenBank/DDBJ whole genome shotgun (WGS) entry which is preliminary data.</text>
</comment>
<evidence type="ECO:0000256" key="3">
    <source>
        <dbReference type="ARBA" id="ARBA00022801"/>
    </source>
</evidence>